<organism evidence="2 3">
    <name type="scientific">Penicillium frequentans</name>
    <dbReference type="NCBI Taxonomy" id="3151616"/>
    <lineage>
        <taxon>Eukaryota</taxon>
        <taxon>Fungi</taxon>
        <taxon>Dikarya</taxon>
        <taxon>Ascomycota</taxon>
        <taxon>Pezizomycotina</taxon>
        <taxon>Eurotiomycetes</taxon>
        <taxon>Eurotiomycetidae</taxon>
        <taxon>Eurotiales</taxon>
        <taxon>Aspergillaceae</taxon>
        <taxon>Penicillium</taxon>
    </lineage>
</organism>
<protein>
    <submittedName>
        <fullName evidence="2">Uncharacterized protein</fullName>
    </submittedName>
</protein>
<evidence type="ECO:0000313" key="3">
    <source>
        <dbReference type="Proteomes" id="UP001220324"/>
    </source>
</evidence>
<gene>
    <name evidence="2" type="ORF">N7494_012220</name>
</gene>
<accession>A0AAD6CMX7</accession>
<evidence type="ECO:0000313" key="2">
    <source>
        <dbReference type="EMBL" id="KAJ5525570.1"/>
    </source>
</evidence>
<reference evidence="2 3" key="1">
    <citation type="journal article" date="2023" name="IMA Fungus">
        <title>Comparative genomic study of the Penicillium genus elucidates a diverse pangenome and 15 lateral gene transfer events.</title>
        <authorList>
            <person name="Petersen C."/>
            <person name="Sorensen T."/>
            <person name="Nielsen M.R."/>
            <person name="Sondergaard T.E."/>
            <person name="Sorensen J.L."/>
            <person name="Fitzpatrick D.A."/>
            <person name="Frisvad J.C."/>
            <person name="Nielsen K.L."/>
        </authorList>
    </citation>
    <scope>NUCLEOTIDE SEQUENCE [LARGE SCALE GENOMIC DNA]</scope>
    <source>
        <strain evidence="2 3">IBT 35679</strain>
    </source>
</reference>
<name>A0AAD6CMX7_9EURO</name>
<feature type="signal peptide" evidence="1">
    <location>
        <begin position="1"/>
        <end position="26"/>
    </location>
</feature>
<sequence>MDYITSRRLGALMLATVPALIGITSAGPTSSASTAVASSSTTGLPTTAAYYVDGTTTTFAHTTLAATGTNEGVIIVKETGVAYVSDCTLIKSGNSTAEEDSSFTDLNAAVGIETNGTIYITNSKIITNGLGANALHTYEDGSTAYLTGVQIHAEGDYSHGIYTGGGTIYGKGLIVNTYDDHGSAIATDQGGGLIEVKDSVANTYGALSALVYSTGNITATSLSGVSDIAPIACIDGSNSFTLNSPSVTSGTQNNGVFQVVSTVSSNGTIDTAYAYVTGGSVAETNGTYGILFVANIQAYVYFTAVDITSKSGILANITADDEFGTSGVNGGTVNLFLTDLNISGDIYVDDISEANVYLIGSHWSGAINPLNSTGTVSVHVDADSTWTLTGDSNVDAIGMKGKGSNIHRGQYDLSYIRKVRG</sequence>
<proteinExistence type="predicted"/>
<dbReference type="Proteomes" id="UP001220324">
    <property type="component" value="Unassembled WGS sequence"/>
</dbReference>
<dbReference type="InterPro" id="IPR012332">
    <property type="entry name" value="Autotransporter_pectin_lyase_C"/>
</dbReference>
<evidence type="ECO:0000256" key="1">
    <source>
        <dbReference type="SAM" id="SignalP"/>
    </source>
</evidence>
<keyword evidence="1" id="KW-0732">Signal</keyword>
<comment type="caution">
    <text evidence="2">The sequence shown here is derived from an EMBL/GenBank/DDBJ whole genome shotgun (WGS) entry which is preliminary data.</text>
</comment>
<feature type="chain" id="PRO_5041926918" evidence="1">
    <location>
        <begin position="27"/>
        <end position="421"/>
    </location>
</feature>
<dbReference type="AlphaFoldDB" id="A0AAD6CMX7"/>
<dbReference type="EMBL" id="JAQIZZ010000008">
    <property type="protein sequence ID" value="KAJ5525570.1"/>
    <property type="molecule type" value="Genomic_DNA"/>
</dbReference>
<keyword evidence="3" id="KW-1185">Reference proteome</keyword>
<dbReference type="Gene3D" id="2.160.20.20">
    <property type="match status" value="1"/>
</dbReference>